<dbReference type="Gene3D" id="3.30.300.30">
    <property type="match status" value="1"/>
</dbReference>
<keyword evidence="7" id="KW-1185">Reference proteome</keyword>
<reference evidence="6" key="1">
    <citation type="journal article" date="2020" name="Stud. Mycol.">
        <title>101 Dothideomycetes genomes: a test case for predicting lifestyles and emergence of pathogens.</title>
        <authorList>
            <person name="Haridas S."/>
            <person name="Albert R."/>
            <person name="Binder M."/>
            <person name="Bloem J."/>
            <person name="Labutti K."/>
            <person name="Salamov A."/>
            <person name="Andreopoulos B."/>
            <person name="Baker S."/>
            <person name="Barry K."/>
            <person name="Bills G."/>
            <person name="Bluhm B."/>
            <person name="Cannon C."/>
            <person name="Castanera R."/>
            <person name="Culley D."/>
            <person name="Daum C."/>
            <person name="Ezra D."/>
            <person name="Gonzalez J."/>
            <person name="Henrissat B."/>
            <person name="Kuo A."/>
            <person name="Liang C."/>
            <person name="Lipzen A."/>
            <person name="Lutzoni F."/>
            <person name="Magnuson J."/>
            <person name="Mondo S."/>
            <person name="Nolan M."/>
            <person name="Ohm R."/>
            <person name="Pangilinan J."/>
            <person name="Park H.-J."/>
            <person name="Ramirez L."/>
            <person name="Alfaro M."/>
            <person name="Sun H."/>
            <person name="Tritt A."/>
            <person name="Yoshinaga Y."/>
            <person name="Zwiers L.-H."/>
            <person name="Turgeon B."/>
            <person name="Goodwin S."/>
            <person name="Spatafora J."/>
            <person name="Crous P."/>
            <person name="Grigoriev I."/>
        </authorList>
    </citation>
    <scope>NUCLEOTIDE SEQUENCE</scope>
    <source>
        <strain evidence="6">CBS 113389</strain>
    </source>
</reference>
<feature type="domain" description="AMP-binding enzyme C-terminal" evidence="5">
    <location>
        <begin position="463"/>
        <end position="550"/>
    </location>
</feature>
<dbReference type="GeneID" id="54476328"/>
<keyword evidence="3" id="KW-1133">Transmembrane helix</keyword>
<dbReference type="RefSeq" id="XP_033590630.1">
    <property type="nucleotide sequence ID" value="XM_033735326.1"/>
</dbReference>
<keyword evidence="3" id="KW-0472">Membrane</keyword>
<feature type="transmembrane region" description="Helical" evidence="3">
    <location>
        <begin position="71"/>
        <end position="95"/>
    </location>
</feature>
<dbReference type="PROSITE" id="PS00455">
    <property type="entry name" value="AMP_BINDING"/>
    <property type="match status" value="1"/>
</dbReference>
<dbReference type="InterPro" id="IPR025110">
    <property type="entry name" value="AMP-bd_C"/>
</dbReference>
<dbReference type="Gene3D" id="3.40.50.12780">
    <property type="entry name" value="N-terminal domain of ligase-like"/>
    <property type="match status" value="1"/>
</dbReference>
<dbReference type="SUPFAM" id="SSF56801">
    <property type="entry name" value="Acetyl-CoA synthetase-like"/>
    <property type="match status" value="1"/>
</dbReference>
<dbReference type="InterPro" id="IPR045851">
    <property type="entry name" value="AMP-bd_C_sf"/>
</dbReference>
<dbReference type="InterPro" id="IPR020845">
    <property type="entry name" value="AMP-binding_CS"/>
</dbReference>
<dbReference type="InterPro" id="IPR000873">
    <property type="entry name" value="AMP-dep_synth/lig_dom"/>
</dbReference>
<accession>A0A6A6PVB1</accession>
<evidence type="ECO:0000313" key="6">
    <source>
        <dbReference type="EMBL" id="KAF2484060.1"/>
    </source>
</evidence>
<dbReference type="Pfam" id="PF00501">
    <property type="entry name" value="AMP-binding"/>
    <property type="match status" value="1"/>
</dbReference>
<name>A0A6A6PVB1_9PEZI</name>
<proteinExistence type="inferred from homology"/>
<dbReference type="Proteomes" id="UP000799767">
    <property type="component" value="Unassembled WGS sequence"/>
</dbReference>
<dbReference type="PANTHER" id="PTHR24096">
    <property type="entry name" value="LONG-CHAIN-FATTY-ACID--COA LIGASE"/>
    <property type="match status" value="1"/>
</dbReference>
<evidence type="ECO:0000256" key="2">
    <source>
        <dbReference type="ARBA" id="ARBA00006432"/>
    </source>
</evidence>
<comment type="pathway">
    <text evidence="1">Siderophore biosynthesis.</text>
</comment>
<keyword evidence="3" id="KW-0812">Transmembrane</keyword>
<comment type="similarity">
    <text evidence="2">Belongs to the ATP-dependent AMP-binding enzyme family.</text>
</comment>
<dbReference type="PANTHER" id="PTHR24096:SF424">
    <property type="entry name" value="ACETYL-COA SYNTHETASE-LIKE PROTEIN-RELATED"/>
    <property type="match status" value="1"/>
</dbReference>
<gene>
    <name evidence="6" type="ORF">BDY17DRAFT_309382</name>
</gene>
<evidence type="ECO:0000256" key="1">
    <source>
        <dbReference type="ARBA" id="ARBA00004924"/>
    </source>
</evidence>
<dbReference type="Pfam" id="PF13193">
    <property type="entry name" value="AMP-binding_C"/>
    <property type="match status" value="1"/>
</dbReference>
<feature type="domain" description="AMP-dependent synthetase/ligase" evidence="4">
    <location>
        <begin position="29"/>
        <end position="412"/>
    </location>
</feature>
<evidence type="ECO:0000313" key="7">
    <source>
        <dbReference type="Proteomes" id="UP000799767"/>
    </source>
</evidence>
<dbReference type="AlphaFoldDB" id="A0A6A6PVB1"/>
<dbReference type="OrthoDB" id="6509636at2759"/>
<dbReference type="InterPro" id="IPR042099">
    <property type="entry name" value="ANL_N_sf"/>
</dbReference>
<dbReference type="GO" id="GO:0016405">
    <property type="term" value="F:CoA-ligase activity"/>
    <property type="evidence" value="ECO:0007669"/>
    <property type="project" value="TreeGrafter"/>
</dbReference>
<evidence type="ECO:0008006" key="8">
    <source>
        <dbReference type="Google" id="ProtNLM"/>
    </source>
</evidence>
<organism evidence="6 7">
    <name type="scientific">Neohortaea acidophila</name>
    <dbReference type="NCBI Taxonomy" id="245834"/>
    <lineage>
        <taxon>Eukaryota</taxon>
        <taxon>Fungi</taxon>
        <taxon>Dikarya</taxon>
        <taxon>Ascomycota</taxon>
        <taxon>Pezizomycotina</taxon>
        <taxon>Dothideomycetes</taxon>
        <taxon>Dothideomycetidae</taxon>
        <taxon>Mycosphaerellales</taxon>
        <taxon>Teratosphaeriaceae</taxon>
        <taxon>Neohortaea</taxon>
    </lineage>
</organism>
<evidence type="ECO:0000259" key="5">
    <source>
        <dbReference type="Pfam" id="PF13193"/>
    </source>
</evidence>
<protein>
    <recommendedName>
        <fullName evidence="8">4-coumarate-CoA ligase-like protein</fullName>
    </recommendedName>
</protein>
<dbReference type="EMBL" id="MU001634">
    <property type="protein sequence ID" value="KAF2484060.1"/>
    <property type="molecule type" value="Genomic_DNA"/>
</dbReference>
<evidence type="ECO:0000259" key="4">
    <source>
        <dbReference type="Pfam" id="PF00501"/>
    </source>
</evidence>
<dbReference type="CDD" id="cd05911">
    <property type="entry name" value="Firefly_Luc_like"/>
    <property type="match status" value="1"/>
</dbReference>
<sequence>MPHKSRWSIDIPTQSLPSYVFESPTADLEDKPIIIDAEWPEVHLTHRSYREWAKRLAAGLRKKGLQPGDRILLYSGNTVFFPVIIMGTVMAGGIFTGANPSYVARELAYQLKDSGAKFLITAEGSLDTALEAASSLKFPRDHIFVMGDGSEMFKSQQPKASRGLQHWSTLLAPASEGSKFAWKEFNSRKEMNATAVLNYSSGTTGLPKGVEISHMNYISNCVQTDYIARLDPEYEEKVGRAKVLSFLPLYHAYGQTHHSVSSVRKGIPVYLMRKFDFIKMLQWIQKYRITGLPLVPPVAVALAKRKEVRDYDISTVEGAGVGAAPLSSESINDFEKAFGRRFQLKAGYGMSGKEITCSATGWDPTRESDPSKVGELNPNIEAKLVDDDGKEVADGERGELLIRGPNVMKGYWKKPDATKDTMTEDGWLKTGDIAIYHSDGCLSIVDRKKELIKVKGNQLAPAELEGLLLEHPAISDAAVIGVTVRYIDQTNKTRDRSGEEKPRAYVVLQQGQSASPEDIASWLAERVTSYKRLTGGVKLVKEIPKNPSGKILRKILREQAKEELEKGGGRRESKL</sequence>
<evidence type="ECO:0000256" key="3">
    <source>
        <dbReference type="SAM" id="Phobius"/>
    </source>
</evidence>
<dbReference type="FunFam" id="3.40.50.12780:FF:000003">
    <property type="entry name" value="Long-chain-fatty-acid--CoA ligase FadD"/>
    <property type="match status" value="1"/>
</dbReference>